<feature type="compositionally biased region" description="Polar residues" evidence="1">
    <location>
        <begin position="407"/>
        <end position="428"/>
    </location>
</feature>
<evidence type="ECO:0000256" key="1">
    <source>
        <dbReference type="SAM" id="MobiDB-lite"/>
    </source>
</evidence>
<sequence>MQPQASPQLPAAAAAAASQHRRIACISWFCASVANARSLEADEEDEKTSKIAEEDKGNDKASLSPDDRSPIKEEEDQFEMEAAGQPQMMESAGGASELPLNTSSFSQDASRSSEMPSSGISVTGGGGAAGTGSEGAGMETSATTEHFGSPACQDDSGFILVSAAEAGARYPAGRDEDATDISMSLASEAASTLARAGHRSKLECDEAEFPGEGGDGEDYVDETAEPLDTPEALGPAIGALRATTVQLGITVPTTLEPAGEDGAEVAESEVESVAAQLVMSALASAYDALELSDQHRVDATGYTELEQRALAAEMLAERHLMELGGDLLAGGEVEEEDSEVEKPDQERRVRTSQIPRPTGTAPKIIGFEIEEEMSVEISEASSLSSQSTVVLRHHQQQQDRFPELMTESCSSDATTAQDQLLSELSASRDSLEDYELVSSPSAASAGSPATAGLTTAPGQSSDPVRLAKRQQVVPRAATGVMFVKRLPPAGGRSVSSSLVEFERLERECEAAAATTTGSPGDFWRQTPLDESPLEEAEEGEKDSEGRLAADSKSSSFEQLEKSAVDEELFSEASKIAEALEAGQLPTVGEMSPEDEAANSATASAAAADVTGDSYQRIQEILVHGSSQEERPSMRTVLSGHEAAPEEELKREREPVGEKQQTEENESEEEDDDDDLSSVRQPSVLAAPQQQQPPGAAMGASMTSSLLAPSEADSLSSADAAQMMVASVDSIEGLRNEEASGSGWALAYSMPSEGVRVVREQSAMEASTDSFRRCRTRLQARRRRRQSQRELLTRRAAAQHQRMRVSSCFTWRKAINRMDPSQQTSEVSEQSDASQTTGEQQKRQSQGKRCGARLRLEVCPAEADLASSISMDDDYAVEVDPQRARSYLRPGGLPRCPDREGHGGADGTYTNEHGDNSSAR</sequence>
<feature type="compositionally biased region" description="Low complexity" evidence="1">
    <location>
        <begin position="703"/>
        <end position="717"/>
    </location>
</feature>
<feature type="compositionally biased region" description="Gly residues" evidence="1">
    <location>
        <begin position="122"/>
        <end position="135"/>
    </location>
</feature>
<feature type="compositionally biased region" description="Acidic residues" evidence="1">
    <location>
        <begin position="531"/>
        <end position="541"/>
    </location>
</feature>
<feature type="region of interest" description="Disordered" evidence="1">
    <location>
        <begin position="388"/>
        <end position="465"/>
    </location>
</feature>
<feature type="region of interest" description="Disordered" evidence="1">
    <location>
        <begin position="815"/>
        <end position="849"/>
    </location>
</feature>
<feature type="compositionally biased region" description="Basic and acidic residues" evidence="1">
    <location>
        <begin position="47"/>
        <end position="72"/>
    </location>
</feature>
<feature type="region of interest" description="Disordered" evidence="1">
    <location>
        <begin position="38"/>
        <end position="151"/>
    </location>
</feature>
<feature type="region of interest" description="Disordered" evidence="1">
    <location>
        <begin position="777"/>
        <end position="797"/>
    </location>
</feature>
<dbReference type="Proteomes" id="UP000095280">
    <property type="component" value="Unplaced"/>
</dbReference>
<protein>
    <submittedName>
        <fullName evidence="3">ELMO domain-containing protein</fullName>
    </submittedName>
</protein>
<feature type="compositionally biased region" description="Basic and acidic residues" evidence="1">
    <location>
        <begin position="340"/>
        <end position="349"/>
    </location>
</feature>
<feature type="compositionally biased region" description="Polar residues" evidence="1">
    <location>
        <begin position="818"/>
        <end position="838"/>
    </location>
</feature>
<dbReference type="WBParaSite" id="snap_masked-unitig_12345-processed-gene-0.0-mRNA-1">
    <property type="protein sequence ID" value="snap_masked-unitig_12345-processed-gene-0.0-mRNA-1"/>
    <property type="gene ID" value="snap_masked-unitig_12345-processed-gene-0.0"/>
</dbReference>
<feature type="region of interest" description="Disordered" evidence="1">
    <location>
        <begin position="330"/>
        <end position="363"/>
    </location>
</feature>
<proteinExistence type="predicted"/>
<feature type="compositionally biased region" description="Polar residues" evidence="1">
    <location>
        <begin position="99"/>
        <end position="116"/>
    </location>
</feature>
<feature type="compositionally biased region" description="Acidic residues" evidence="1">
    <location>
        <begin position="662"/>
        <end position="675"/>
    </location>
</feature>
<feature type="compositionally biased region" description="Low complexity" evidence="1">
    <location>
        <begin position="438"/>
        <end position="458"/>
    </location>
</feature>
<feature type="region of interest" description="Disordered" evidence="1">
    <location>
        <begin position="881"/>
        <end position="919"/>
    </location>
</feature>
<keyword evidence="2" id="KW-1185">Reference proteome</keyword>
<feature type="compositionally biased region" description="Basic and acidic residues" evidence="1">
    <location>
        <begin position="642"/>
        <end position="661"/>
    </location>
</feature>
<feature type="region of interest" description="Disordered" evidence="1">
    <location>
        <begin position="510"/>
        <end position="565"/>
    </location>
</feature>
<feature type="region of interest" description="Disordered" evidence="1">
    <location>
        <begin position="585"/>
        <end position="717"/>
    </location>
</feature>
<name>A0A1I8JMR8_9PLAT</name>
<feature type="compositionally biased region" description="Low complexity" evidence="1">
    <location>
        <begin position="597"/>
        <end position="607"/>
    </location>
</feature>
<feature type="compositionally biased region" description="Low complexity" evidence="1">
    <location>
        <begin position="685"/>
        <end position="696"/>
    </location>
</feature>
<dbReference type="AlphaFoldDB" id="A0A1I8JMR8"/>
<evidence type="ECO:0000313" key="2">
    <source>
        <dbReference type="Proteomes" id="UP000095280"/>
    </source>
</evidence>
<evidence type="ECO:0000313" key="3">
    <source>
        <dbReference type="WBParaSite" id="snap_masked-unitig_12345-processed-gene-0.0-mRNA-1"/>
    </source>
</evidence>
<feature type="compositionally biased region" description="Polar residues" evidence="1">
    <location>
        <begin position="907"/>
        <end position="919"/>
    </location>
</feature>
<accession>A0A1I8JMR8</accession>
<reference evidence="3" key="1">
    <citation type="submission" date="2016-11" db="UniProtKB">
        <authorList>
            <consortium name="WormBaseParasite"/>
        </authorList>
    </citation>
    <scope>IDENTIFICATION</scope>
</reference>
<organism evidence="2 3">
    <name type="scientific">Macrostomum lignano</name>
    <dbReference type="NCBI Taxonomy" id="282301"/>
    <lineage>
        <taxon>Eukaryota</taxon>
        <taxon>Metazoa</taxon>
        <taxon>Spiralia</taxon>
        <taxon>Lophotrochozoa</taxon>
        <taxon>Platyhelminthes</taxon>
        <taxon>Rhabditophora</taxon>
        <taxon>Macrostomorpha</taxon>
        <taxon>Macrostomida</taxon>
        <taxon>Macrostomidae</taxon>
        <taxon>Macrostomum</taxon>
    </lineage>
</organism>